<dbReference type="HOGENOM" id="CLU_610662_0_0_9"/>
<accession>B9IZ92</accession>
<dbReference type="KEGG" id="bcq:BCQ_4305"/>
<gene>
    <name evidence="1" type="ordered locus">BCQ_4305</name>
</gene>
<sequence length="396" mass="45771">MFSELQRFMSSKHPFAPHYMYEPIQIGSKVVFEHQPTSEYAAKEFPLMYKGTFKIVDKNIPKLGNVNEVLKYAYLNRQQIEIDMLSLEAWIKQIKVPSITEQLDGDNIQWFIKPIDEPETVLLKLSLKNENIELGIADYLEMTLGDFNEIEKTFVINNNRQVNSPLVVEIILQFDNLQGTSEEGVVVNGKVNIVVRDEFQHKVDAQLALLNFIEGTKLGKDVVFTDLQKNRVFLVGKNYTADEEQSENIQQSLSLFKRLKKLEEFFNVAFDVPEEFDISDFEAIEVLEAVMNQTLTISKFEFLNTEVTEKEQLSSILDIFNKEPKGVKLTAVYKGIDIYLFGTHIHLSKLERSYNNLVVADIDKLKRKYELMDEGDTIKVRYNPGTSDEIEDKYYA</sequence>
<dbReference type="AlphaFoldDB" id="B9IZ92"/>
<dbReference type="Proteomes" id="UP000000441">
    <property type="component" value="Chromosome"/>
</dbReference>
<protein>
    <submittedName>
        <fullName evidence="1">Uncharacterized protein</fullName>
    </submittedName>
</protein>
<reference evidence="1 2" key="1">
    <citation type="journal article" date="2009" name="J. Bacteriol.">
        <title>Complete genome sequence of the extremophilic Bacillus cereus strain Q1 with industrial applications.</title>
        <authorList>
            <person name="Xiong Z."/>
            <person name="Jiang Y."/>
            <person name="Qi D."/>
            <person name="Lu H."/>
            <person name="Yang F."/>
            <person name="Yang J."/>
            <person name="Chen L."/>
            <person name="Sun L."/>
            <person name="Xu X."/>
            <person name="Xue Y."/>
            <person name="Zhu Y."/>
            <person name="Jin Q."/>
        </authorList>
    </citation>
    <scope>NUCLEOTIDE SEQUENCE [LARGE SCALE GENOMIC DNA]</scope>
    <source>
        <strain evidence="1 2">Q1</strain>
    </source>
</reference>
<evidence type="ECO:0000313" key="2">
    <source>
        <dbReference type="Proteomes" id="UP000000441"/>
    </source>
</evidence>
<evidence type="ECO:0000313" key="1">
    <source>
        <dbReference type="EMBL" id="ACM14731.1"/>
    </source>
</evidence>
<organism evidence="1 2">
    <name type="scientific">Bacillus cereus (strain Q1)</name>
    <dbReference type="NCBI Taxonomy" id="361100"/>
    <lineage>
        <taxon>Bacteria</taxon>
        <taxon>Bacillati</taxon>
        <taxon>Bacillota</taxon>
        <taxon>Bacilli</taxon>
        <taxon>Bacillales</taxon>
        <taxon>Bacillaceae</taxon>
        <taxon>Bacillus</taxon>
        <taxon>Bacillus cereus group</taxon>
    </lineage>
</organism>
<name>B9IZ92_BACCQ</name>
<dbReference type="EMBL" id="CP000227">
    <property type="protein sequence ID" value="ACM14731.1"/>
    <property type="molecule type" value="Genomic_DNA"/>
</dbReference>
<proteinExistence type="predicted"/>